<keyword evidence="2" id="KW-0315">Glutamine amidotransferase</keyword>
<name>A0ABY2YSR8_9LACO</name>
<comment type="caution">
    <text evidence="2">The sequence shown here is derived from an EMBL/GenBank/DDBJ whole genome shotgun (WGS) entry which is preliminary data.</text>
</comment>
<dbReference type="Pfam" id="PF01965">
    <property type="entry name" value="DJ-1_PfpI"/>
    <property type="match status" value="1"/>
</dbReference>
<keyword evidence="3" id="KW-1185">Reference proteome</keyword>
<evidence type="ECO:0000313" key="3">
    <source>
        <dbReference type="Proteomes" id="UP000767392"/>
    </source>
</evidence>
<dbReference type="CDD" id="cd03140">
    <property type="entry name" value="GATase1_PfpI_3"/>
    <property type="match status" value="1"/>
</dbReference>
<dbReference type="Gene3D" id="3.40.50.880">
    <property type="match status" value="1"/>
</dbReference>
<evidence type="ECO:0000313" key="2">
    <source>
        <dbReference type="EMBL" id="TPR14344.1"/>
    </source>
</evidence>
<dbReference type="PANTHER" id="PTHR48094:SF19">
    <property type="entry name" value="DJ-1_PFPI DOMAIN-CONTAINING PROTEIN"/>
    <property type="match status" value="1"/>
</dbReference>
<protein>
    <submittedName>
        <fullName evidence="2">Glutamine amidotransferase</fullName>
    </submittedName>
</protein>
<dbReference type="PANTHER" id="PTHR48094">
    <property type="entry name" value="PROTEIN/NUCLEIC ACID DEGLYCASE DJ-1-RELATED"/>
    <property type="match status" value="1"/>
</dbReference>
<reference evidence="2 3" key="1">
    <citation type="submission" date="2018-08" db="EMBL/GenBank/DDBJ databases">
        <title>Comparative genomics of wild bee and flower associated Lactobacillus reveals potential adaptation to the bee host.</title>
        <authorList>
            <person name="Vuong H.Q."/>
            <person name="Mcfrederick Q.S."/>
        </authorList>
    </citation>
    <scope>NUCLEOTIDE SEQUENCE [LARGE SCALE GENOMIC DNA]</scope>
    <source>
        <strain evidence="2 3">HV_04</strain>
    </source>
</reference>
<evidence type="ECO:0000259" key="1">
    <source>
        <dbReference type="Pfam" id="PF01965"/>
    </source>
</evidence>
<feature type="domain" description="DJ-1/PfpI" evidence="1">
    <location>
        <begin position="2"/>
        <end position="163"/>
    </location>
</feature>
<accession>A0ABY2YSR8</accession>
<dbReference type="SUPFAM" id="SSF52317">
    <property type="entry name" value="Class I glutamine amidotransferase-like"/>
    <property type="match status" value="1"/>
</dbReference>
<dbReference type="EMBL" id="QUAM01000003">
    <property type="protein sequence ID" value="TPR14344.1"/>
    <property type="molecule type" value="Genomic_DNA"/>
</dbReference>
<proteinExistence type="predicted"/>
<dbReference type="InterPro" id="IPR002818">
    <property type="entry name" value="DJ-1/PfpI"/>
</dbReference>
<dbReference type="RefSeq" id="WP_105988067.1">
    <property type="nucleotide sequence ID" value="NZ_POST01000003.1"/>
</dbReference>
<gene>
    <name evidence="2" type="ORF">DY048_05190</name>
</gene>
<organism evidence="2 3">
    <name type="scientific">Apilactobacillus timberlakei</name>
    <dbReference type="NCBI Taxonomy" id="2008380"/>
    <lineage>
        <taxon>Bacteria</taxon>
        <taxon>Bacillati</taxon>
        <taxon>Bacillota</taxon>
        <taxon>Bacilli</taxon>
        <taxon>Lactobacillales</taxon>
        <taxon>Lactobacillaceae</taxon>
        <taxon>Apilactobacillus</taxon>
    </lineage>
</organism>
<dbReference type="InterPro" id="IPR050325">
    <property type="entry name" value="Prot/Nucl_acid_deglycase"/>
</dbReference>
<dbReference type="Proteomes" id="UP000767392">
    <property type="component" value="Unassembled WGS sequence"/>
</dbReference>
<dbReference type="InterPro" id="IPR029062">
    <property type="entry name" value="Class_I_gatase-like"/>
</dbReference>
<sequence>MKKAIFIILDKYSDWESAYLASQLNQDENWKVETASNKNYVKSIGGFNTKVDYKLEDIPSNIDLLVLIGGNSWNIENDELFNVIKDSFDNNIYIGAICAAVNYLSKKGFLNNYKHTGNSKYMMEQFKNYTNKDNFIESQAIKDRNLVTANGTASLEFTNLVLKMINEDSDENIGKMTYMYKYGFYEYCNKYGNPYE</sequence>